<dbReference type="CDD" id="cd20544">
    <property type="entry name" value="CYCLIN_AtCycD-like_rpt2"/>
    <property type="match status" value="1"/>
</dbReference>
<evidence type="ECO:0000313" key="4">
    <source>
        <dbReference type="Proteomes" id="UP001472677"/>
    </source>
</evidence>
<dbReference type="InterPro" id="IPR004367">
    <property type="entry name" value="Cyclin_C-dom"/>
</dbReference>
<evidence type="ECO:0000256" key="1">
    <source>
        <dbReference type="SAM" id="SignalP"/>
    </source>
</evidence>
<dbReference type="SUPFAM" id="SSF47954">
    <property type="entry name" value="Cyclin-like"/>
    <property type="match status" value="2"/>
</dbReference>
<evidence type="ECO:0000259" key="2">
    <source>
        <dbReference type="Pfam" id="PF02984"/>
    </source>
</evidence>
<comment type="caution">
    <text evidence="3">The sequence shown here is derived from an EMBL/GenBank/DDBJ whole genome shotgun (WGS) entry which is preliminary data.</text>
</comment>
<dbReference type="Pfam" id="PF02984">
    <property type="entry name" value="Cyclin_C"/>
    <property type="match status" value="1"/>
</dbReference>
<feature type="domain" description="Cyclin C-terminal" evidence="2">
    <location>
        <begin position="66"/>
        <end position="122"/>
    </location>
</feature>
<name>A0ABR2CNJ3_9ROSI</name>
<feature type="chain" id="PRO_5046027095" description="Cyclin C-terminal domain-containing protein" evidence="1">
    <location>
        <begin position="23"/>
        <end position="168"/>
    </location>
</feature>
<dbReference type="Proteomes" id="UP001472677">
    <property type="component" value="Unassembled WGS sequence"/>
</dbReference>
<feature type="signal peptide" evidence="1">
    <location>
        <begin position="1"/>
        <end position="22"/>
    </location>
</feature>
<dbReference type="InterPro" id="IPR036915">
    <property type="entry name" value="Cyclin-like_sf"/>
</dbReference>
<keyword evidence="4" id="KW-1185">Reference proteome</keyword>
<dbReference type="EMBL" id="JBBPBM010000048">
    <property type="protein sequence ID" value="KAK8521208.1"/>
    <property type="molecule type" value="Genomic_DNA"/>
</dbReference>
<protein>
    <recommendedName>
        <fullName evidence="2">Cyclin C-terminal domain-containing protein</fullName>
    </recommendedName>
</protein>
<gene>
    <name evidence="3" type="ORF">V6N12_005119</name>
</gene>
<organism evidence="3 4">
    <name type="scientific">Hibiscus sabdariffa</name>
    <name type="common">roselle</name>
    <dbReference type="NCBI Taxonomy" id="183260"/>
    <lineage>
        <taxon>Eukaryota</taxon>
        <taxon>Viridiplantae</taxon>
        <taxon>Streptophyta</taxon>
        <taxon>Embryophyta</taxon>
        <taxon>Tracheophyta</taxon>
        <taxon>Spermatophyta</taxon>
        <taxon>Magnoliopsida</taxon>
        <taxon>eudicotyledons</taxon>
        <taxon>Gunneridae</taxon>
        <taxon>Pentapetalae</taxon>
        <taxon>rosids</taxon>
        <taxon>malvids</taxon>
        <taxon>Malvales</taxon>
        <taxon>Malvaceae</taxon>
        <taxon>Malvoideae</taxon>
        <taxon>Hibiscus</taxon>
    </lineage>
</organism>
<dbReference type="PROSITE" id="PS51257">
    <property type="entry name" value="PROKAR_LIPOPROTEIN"/>
    <property type="match status" value="1"/>
</dbReference>
<sequence length="168" mass="18905">MLLQQHKTWAVTLVACSCVSLAAKMMKTSFSLVEFQGDGGLVFDAPTIQRAEYLILGALKWSKSSLKLVEFKPSIIAASALLSASHQHFPLQFPCFRKAISGCSYVNKENMLKCYDSIQEIRGLEEEDDRSMFDTDSSFSWSVNVLEQHLSSSESEITAEKNIKRRRN</sequence>
<keyword evidence="1" id="KW-0732">Signal</keyword>
<reference evidence="3 4" key="1">
    <citation type="journal article" date="2024" name="G3 (Bethesda)">
        <title>Genome assembly of Hibiscus sabdariffa L. provides insights into metabolisms of medicinal natural products.</title>
        <authorList>
            <person name="Kim T."/>
        </authorList>
    </citation>
    <scope>NUCLEOTIDE SEQUENCE [LARGE SCALE GENOMIC DNA]</scope>
    <source>
        <strain evidence="3">TK-2024</strain>
        <tissue evidence="3">Old leaves</tissue>
    </source>
</reference>
<proteinExistence type="predicted"/>
<evidence type="ECO:0000313" key="3">
    <source>
        <dbReference type="EMBL" id="KAK8521208.1"/>
    </source>
</evidence>
<accession>A0ABR2CNJ3</accession>
<dbReference type="Gene3D" id="1.10.472.10">
    <property type="entry name" value="Cyclin-like"/>
    <property type="match status" value="1"/>
</dbReference>